<name>A0A1D3D3E6_9EIME</name>
<proteinExistence type="predicted"/>
<evidence type="ECO:0000313" key="3">
    <source>
        <dbReference type="EMBL" id="OEH77962.1"/>
    </source>
</evidence>
<gene>
    <name evidence="3" type="ORF">cyc_05668</name>
</gene>
<sequence>MDGTENSVGGGAEIAPAEPLRGGLPSHSSSKTIEGGRPAQPTLSMEESSAGRFGRSALETLPSRGGKGLQTNKERFHMLPSWGSRAWNSSRGISTSIRESTLTRGKNWLFSLFCFTGRLGMKVDPFTLRFLDKDIEKDWMEMRAQDAARCYWWLGAIILVQLIFDLIDRTVGGVPLDTRDGQMVLLPIWLTIPLPVLLFALCFIRWGRRHSNTCLTVIFFLYSPLFLLYSTRPWVHLGNLLLHSGATTEIREGGEEGEEGKKGREARRGDIPCAVSILRIRCPP</sequence>
<evidence type="ECO:0008006" key="5">
    <source>
        <dbReference type="Google" id="ProtNLM"/>
    </source>
</evidence>
<evidence type="ECO:0000313" key="4">
    <source>
        <dbReference type="Proteomes" id="UP000095192"/>
    </source>
</evidence>
<protein>
    <recommendedName>
        <fullName evidence="5">Transmembrane protein</fullName>
    </recommendedName>
</protein>
<reference evidence="3 4" key="1">
    <citation type="journal article" date="2016" name="BMC Genomics">
        <title>Comparative genomics reveals Cyclospora cayetanensis possesses coccidia-like metabolism and invasion components but unique surface antigens.</title>
        <authorList>
            <person name="Liu S."/>
            <person name="Wang L."/>
            <person name="Zheng H."/>
            <person name="Xu Z."/>
            <person name="Roellig D.M."/>
            <person name="Li N."/>
            <person name="Frace M.A."/>
            <person name="Tang K."/>
            <person name="Arrowood M.J."/>
            <person name="Moss D.M."/>
            <person name="Zhang L."/>
            <person name="Feng Y."/>
            <person name="Xiao L."/>
        </authorList>
    </citation>
    <scope>NUCLEOTIDE SEQUENCE [LARGE SCALE GENOMIC DNA]</scope>
    <source>
        <strain evidence="3 4">CHN_HEN01</strain>
    </source>
</reference>
<dbReference type="VEuPathDB" id="ToxoDB:cyc_05668"/>
<keyword evidence="2" id="KW-1133">Transmembrane helix</keyword>
<keyword evidence="4" id="KW-1185">Reference proteome</keyword>
<keyword evidence="2" id="KW-0812">Transmembrane</keyword>
<keyword evidence="2" id="KW-0472">Membrane</keyword>
<accession>A0A1D3D3E6</accession>
<dbReference type="EMBL" id="JROU02000915">
    <property type="protein sequence ID" value="OEH77962.1"/>
    <property type="molecule type" value="Genomic_DNA"/>
</dbReference>
<dbReference type="Proteomes" id="UP000095192">
    <property type="component" value="Unassembled WGS sequence"/>
</dbReference>
<feature type="transmembrane region" description="Helical" evidence="2">
    <location>
        <begin position="150"/>
        <end position="167"/>
    </location>
</feature>
<dbReference type="AlphaFoldDB" id="A0A1D3D3E6"/>
<evidence type="ECO:0000256" key="2">
    <source>
        <dbReference type="SAM" id="Phobius"/>
    </source>
</evidence>
<feature type="transmembrane region" description="Helical" evidence="2">
    <location>
        <begin position="187"/>
        <end position="206"/>
    </location>
</feature>
<feature type="transmembrane region" description="Helical" evidence="2">
    <location>
        <begin position="213"/>
        <end position="231"/>
    </location>
</feature>
<evidence type="ECO:0000256" key="1">
    <source>
        <dbReference type="SAM" id="MobiDB-lite"/>
    </source>
</evidence>
<comment type="caution">
    <text evidence="3">The sequence shown here is derived from an EMBL/GenBank/DDBJ whole genome shotgun (WGS) entry which is preliminary data.</text>
</comment>
<dbReference type="InParanoid" id="A0A1D3D3E6"/>
<feature type="region of interest" description="Disordered" evidence="1">
    <location>
        <begin position="1"/>
        <end position="70"/>
    </location>
</feature>
<organism evidence="3 4">
    <name type="scientific">Cyclospora cayetanensis</name>
    <dbReference type="NCBI Taxonomy" id="88456"/>
    <lineage>
        <taxon>Eukaryota</taxon>
        <taxon>Sar</taxon>
        <taxon>Alveolata</taxon>
        <taxon>Apicomplexa</taxon>
        <taxon>Conoidasida</taxon>
        <taxon>Coccidia</taxon>
        <taxon>Eucoccidiorida</taxon>
        <taxon>Eimeriorina</taxon>
        <taxon>Eimeriidae</taxon>
        <taxon>Cyclospora</taxon>
    </lineage>
</organism>